<dbReference type="CDD" id="cd01450">
    <property type="entry name" value="vWFA_subfamily_ECM"/>
    <property type="match status" value="3"/>
</dbReference>
<organism evidence="10 11">
    <name type="scientific">Petromyzon marinus</name>
    <name type="common">Sea lamprey</name>
    <dbReference type="NCBI Taxonomy" id="7757"/>
    <lineage>
        <taxon>Eukaryota</taxon>
        <taxon>Metazoa</taxon>
        <taxon>Chordata</taxon>
        <taxon>Craniata</taxon>
        <taxon>Vertebrata</taxon>
        <taxon>Cyclostomata</taxon>
        <taxon>Hyperoartia</taxon>
        <taxon>Petromyzontiformes</taxon>
        <taxon>Petromyzontidae</taxon>
        <taxon>Petromyzon</taxon>
    </lineage>
</organism>
<evidence type="ECO:0000256" key="1">
    <source>
        <dbReference type="ARBA" id="ARBA00004613"/>
    </source>
</evidence>
<accession>A0AAJ7U9T6</accession>
<dbReference type="InterPro" id="IPR036465">
    <property type="entry name" value="vWFA_dom_sf"/>
</dbReference>
<dbReference type="PANTHER" id="PTHR24020:SF84">
    <property type="entry name" value="VWFA DOMAIN-CONTAINING PROTEIN"/>
    <property type="match status" value="1"/>
</dbReference>
<feature type="domain" description="VWFA" evidence="8">
    <location>
        <begin position="1457"/>
        <end position="1624"/>
    </location>
</feature>
<keyword evidence="7" id="KW-1133">Transmembrane helix</keyword>
<evidence type="ECO:0000256" key="3">
    <source>
        <dbReference type="ARBA" id="ARBA00022729"/>
    </source>
</evidence>
<keyword evidence="7" id="KW-0812">Transmembrane</keyword>
<evidence type="ECO:0000259" key="9">
    <source>
        <dbReference type="PROSITE" id="PS50820"/>
    </source>
</evidence>
<feature type="compositionally biased region" description="Low complexity" evidence="6">
    <location>
        <begin position="1222"/>
        <end position="1244"/>
    </location>
</feature>
<dbReference type="PROSITE" id="PS50234">
    <property type="entry name" value="VWFA"/>
    <property type="match status" value="12"/>
</dbReference>
<reference evidence="11" key="1">
    <citation type="submission" date="2025-08" db="UniProtKB">
        <authorList>
            <consortium name="RefSeq"/>
        </authorList>
    </citation>
    <scope>IDENTIFICATION</scope>
    <source>
        <tissue evidence="11">Sperm</tissue>
    </source>
</reference>
<dbReference type="InterPro" id="IPR036609">
    <property type="entry name" value="LCCL_sf"/>
</dbReference>
<feature type="domain" description="LCCL" evidence="9">
    <location>
        <begin position="2439"/>
        <end position="2535"/>
    </location>
</feature>
<feature type="domain" description="VWFA" evidence="8">
    <location>
        <begin position="476"/>
        <end position="650"/>
    </location>
</feature>
<feature type="domain" description="VWFA" evidence="8">
    <location>
        <begin position="1659"/>
        <end position="1831"/>
    </location>
</feature>
<feature type="domain" description="VWFA" evidence="8">
    <location>
        <begin position="1039"/>
        <end position="1205"/>
    </location>
</feature>
<evidence type="ECO:0000256" key="2">
    <source>
        <dbReference type="ARBA" id="ARBA00022525"/>
    </source>
</evidence>
<dbReference type="Gene3D" id="3.40.50.410">
    <property type="entry name" value="von Willebrand factor, type A domain"/>
    <property type="match status" value="12"/>
</dbReference>
<protein>
    <submittedName>
        <fullName evidence="11">Collagen alpha-3(VI) chain-like</fullName>
    </submittedName>
</protein>
<dbReference type="RefSeq" id="XP_032832302.1">
    <property type="nucleotide sequence ID" value="XM_032976411.1"/>
</dbReference>
<dbReference type="InterPro" id="IPR002035">
    <property type="entry name" value="VWF_A"/>
</dbReference>
<evidence type="ECO:0000313" key="11">
    <source>
        <dbReference type="RefSeq" id="XP_032832302.1"/>
    </source>
</evidence>
<dbReference type="PANTHER" id="PTHR24020">
    <property type="entry name" value="COLLAGEN ALPHA"/>
    <property type="match status" value="1"/>
</dbReference>
<keyword evidence="3" id="KW-0732">Signal</keyword>
<keyword evidence="7" id="KW-0472">Membrane</keyword>
<evidence type="ECO:0000256" key="4">
    <source>
        <dbReference type="ARBA" id="ARBA00022737"/>
    </source>
</evidence>
<feature type="region of interest" description="Disordered" evidence="6">
    <location>
        <begin position="1222"/>
        <end position="1253"/>
    </location>
</feature>
<dbReference type="GO" id="GO:0005576">
    <property type="term" value="C:extracellular region"/>
    <property type="evidence" value="ECO:0007669"/>
    <property type="project" value="UniProtKB-SubCell"/>
</dbReference>
<sequence length="2543" mass="265597">MSSPRGRVHVVPPLLSVVAVFMAAAVMVATAQMFRPGIMQQNDDEHIISRRSQECSDKQTADLYLLVDGSSSVGPGNFHLVLKFLAKLVDKLDIGKDKVRVGMVQYSGDMRSPKIKKEFDMGQYADKEKLKAAILGTKYMRGFTFTGAALRHTLQLFKSQGRPGVGKILVLVTDGEANDKVKDPSDEVKSSGIVLFSVGVGKADRKELALMASPPVDKHMFHATDFAGLDSIITALTSTVCTVVQEAKVAVPVTAATQAVALPSKEVCSSKQTADLYLLVDGSSSVGPGNFHLVLKFLAKLVDKLDIGKDTVRVGMVQYSGDMRSPKIKKEFDMGQYADKEKLKAAIQDTKYMRGFTFTGAALRHTLQLFKSQGRPGVGKILVLVTDGEANDKVKDPSDEVKSSGIVLFSVGVGKADRKELALMASPPVDKHMFHATDFAGLDSIITALTSTVCTVVQEAQTPAPTPPPGPFAKLDVIFAIDGSAGVAAADFTLMKGFVAQIVQGLSVGAAQVRVGLVQLSGKQGSEFKLGQFSSRQEVVAAVGKVSAHGGGRAIGATVQFALATAFSQAEGGRAGEGVPQVLVIITGGASSDAVAHYRGLLRAHGVRSFVIGIGAFQLLDLQRLPSDPIGLHLYAVGGYAQLLGIAGQVTSVIVRPAISLDLVFMVDGSLGAAWGAVRAFVSHLLLYVQGGGGVLRVAFVQFAGDVTVELYLDQGTEVAAVLAKLQSVQQLSGAGGRNLGKAVSFVGGTVLSAAKGGRGAAGVNQVVVLFVAGPSTDEPSQALYALKASGVRVLALDLGGLALAQLGGLVSTPFNLHYYKLSGGAQVLPLALGRILHTSLYAGVTRGAQYADIVFYLDSSATLGEAGFVSLKAFLVQVLSYLQVGRYTVRVAVVQVGGAPVAAFQFNSHSERSALVAAVSQLKAVGGARNVGAALSLGYATYVSQASDAGLQPAQVGILLTGGASADNAAKAAAQLQASGVRLFVVGVGSGVDQALIQGVASFPYALHSFTVSDYTGLSTVVVTSLVKYIFRPVVSGDLVFLIDGSTSVEQQTFHLIKKFVERIITNYYYIGGSLRVAVYQFGGAGRLEVPLGNQNDADSLTHTISNIEKVSGPRNLGASLTYVLSNIYKETTTTKLSQSIFIISGGKSDDDVTGAVQLLRERGITVTGVGHTSSQLDAVVSTSSHWFKFTESSTILKSFYNVISGLFFTVPVVPIPKTTQAPTTATTTTTKTAPTTTTLAPTTPKPTTKPAPVTTVVPVTVPSPYNSDNRYGDVVFVVDGSSGISAADFGTVRTIVSQIITGLQVGPDNTRVALVTIGGTPKVDIFLNSLSGKAELLTAVEKLVPVGGPLNLGAALQVVVNSVLKPEKGSRIHLGAPTMLVTILGGKPADDVSGSVVTLNGLGVRHVVLSGGYQDTKVLNSIATSSRLVKTWSSFQSILNFNLGHFVYKTKEKASVVFVVDTSTITADELKVVKTFIVGIAHHLNLAPDSVRLSVVSYGANYQKLVGPAEINSPKDLEAKLGSVLVPTGGATNTGKALTYTITDLLAKEPADVSKSVVLITSGPSSDSVAPIPELLQKHVVSLFAVGVKSSDVKQLQTLVSRGGYYYQLSDYSLLSMIHSQIIIKALYLPAIQQAVTTTVVTNEFQYKLVPGNRDADVVFVVDGSSEVSDANFALVRTIVSQIIAGLDVGPDSTRVALVTVGGTPRADISFNSFPGKAELLAAVGKLAPAGGPRNLGAALQLVANSVLKPDKGSRSQLGSTTIVYTILGGKPADDVTAGASLLRGMGVLVSAFGAGYQDSSVLSSIATSSSQVFTWSSFQDLVTKSSSLTGNSLYLPKRKASVTFVVDTSSTITADELKVVKTFIVGMANRLNLAPDSVRLSVVSYGADYQKLVGPAEINSPKDLEAKLGSVLVPTGGATNTGKALTYTITDLLAKEPEDATKSVVLITSGPSSDSVAPIAELLQKHVVSLFAVGVKSSNVQQLQTLVSRGGYYYQLSDYSLLFRLQGQMVNKVLYLPAIQKATTTIVVATESQYKVVPGNRDADVVFVVDGSSEVSDANFALVRTIVSQIIAGLDVGPDATRVALVTVGGTPRADISFHSFPGKAELLAAVGKLAPAGGPRNLGAALQLVANSVLKPDKGSRSQLGSTTIVYTILGGKPADDVTAGASLLRGMGVLVSAFGAGYQDSSVLSSIATSSSQVFTWSSFQDLVTKSSSLTGNSLYLPKRKASVTFVVDTSSTIKADELKVVKKFIVGMANRLNLAPDSVRLSVVSYGADYQKLVGPAEINSPKDLEAKLGSVLVPTGGATNTGKALTYAITDLLAKEPEDATKSVVLITSGPSSDSVAPIAELLQKHVVSLFAVGVKSSDVQQLQTLVSRGGYYYQLSDYSLLFRLQGQMVNKALYLPAIVKAENMQVVIDTTKLMADKTRIIGGGSKGLKAITCTTAAKEFLTDSAAVVFCPPGCQSVKGYKVKGSYIYSLDSMVCVAAAHAGVVIPEVGGVVTVVKKPGVLSFDGSVINSISSHAAPGEPLSFVFKGCPCA</sequence>
<feature type="domain" description="VWFA" evidence="8">
    <location>
        <begin position="2047"/>
        <end position="2219"/>
    </location>
</feature>
<proteinExistence type="predicted"/>
<dbReference type="Proteomes" id="UP001318040">
    <property type="component" value="Chromosome 59"/>
</dbReference>
<dbReference type="SUPFAM" id="SSF69848">
    <property type="entry name" value="LCCL domain"/>
    <property type="match status" value="1"/>
</dbReference>
<dbReference type="PROSITE" id="PS50820">
    <property type="entry name" value="LCCL"/>
    <property type="match status" value="1"/>
</dbReference>
<feature type="transmembrane region" description="Helical" evidence="7">
    <location>
        <begin position="12"/>
        <end position="34"/>
    </location>
</feature>
<comment type="subcellular location">
    <subcellularLocation>
        <location evidence="1">Secreted</location>
    </subcellularLocation>
</comment>
<evidence type="ECO:0000256" key="6">
    <source>
        <dbReference type="SAM" id="MobiDB-lite"/>
    </source>
</evidence>
<dbReference type="Gene3D" id="2.170.130.20">
    <property type="entry name" value="LCCL-like domain"/>
    <property type="match status" value="1"/>
</dbReference>
<name>A0AAJ7U9T6_PETMA</name>
<feature type="domain" description="VWFA" evidence="8">
    <location>
        <begin position="1844"/>
        <end position="2016"/>
    </location>
</feature>
<keyword evidence="5" id="KW-0325">Glycoprotein</keyword>
<dbReference type="SUPFAM" id="SSF53300">
    <property type="entry name" value="vWA-like"/>
    <property type="match status" value="12"/>
</dbReference>
<feature type="domain" description="VWFA" evidence="8">
    <location>
        <begin position="853"/>
        <end position="1027"/>
    </location>
</feature>
<feature type="domain" description="VWFA" evidence="8">
    <location>
        <begin position="275"/>
        <end position="449"/>
    </location>
</feature>
<keyword evidence="2" id="KW-0964">Secreted</keyword>
<dbReference type="Pfam" id="PF00092">
    <property type="entry name" value="VWA"/>
    <property type="match status" value="12"/>
</dbReference>
<feature type="domain" description="VWFA" evidence="8">
    <location>
        <begin position="2232"/>
        <end position="2404"/>
    </location>
</feature>
<dbReference type="InterPro" id="IPR004043">
    <property type="entry name" value="LCCL"/>
</dbReference>
<evidence type="ECO:0000256" key="5">
    <source>
        <dbReference type="ARBA" id="ARBA00023180"/>
    </source>
</evidence>
<dbReference type="FunFam" id="3.40.50.410:FF:000004">
    <property type="entry name" value="collagen alpha-6(VI) chain"/>
    <property type="match status" value="2"/>
</dbReference>
<dbReference type="KEGG" id="pmrn:116955380"/>
<dbReference type="InterPro" id="IPR050525">
    <property type="entry name" value="ECM_Assembly_Org"/>
</dbReference>
<feature type="domain" description="VWFA" evidence="8">
    <location>
        <begin position="62"/>
        <end position="236"/>
    </location>
</feature>
<dbReference type="SMART" id="SM00603">
    <property type="entry name" value="LCCL"/>
    <property type="match status" value="1"/>
</dbReference>
<dbReference type="SMART" id="SM00327">
    <property type="entry name" value="VWA"/>
    <property type="match status" value="12"/>
</dbReference>
<gene>
    <name evidence="11" type="primary">LOC116955380</name>
</gene>
<evidence type="ECO:0000259" key="8">
    <source>
        <dbReference type="PROSITE" id="PS50234"/>
    </source>
</evidence>
<keyword evidence="4" id="KW-0677">Repeat</keyword>
<feature type="domain" description="VWFA" evidence="8">
    <location>
        <begin position="662"/>
        <end position="836"/>
    </location>
</feature>
<feature type="domain" description="VWFA" evidence="8">
    <location>
        <begin position="1275"/>
        <end position="1449"/>
    </location>
</feature>
<dbReference type="Pfam" id="PF03815">
    <property type="entry name" value="LCCL"/>
    <property type="match status" value="1"/>
</dbReference>
<dbReference type="PRINTS" id="PR00453">
    <property type="entry name" value="VWFADOMAIN"/>
</dbReference>
<keyword evidence="10" id="KW-1185">Reference proteome</keyword>
<evidence type="ECO:0000256" key="7">
    <source>
        <dbReference type="SAM" id="Phobius"/>
    </source>
</evidence>
<evidence type="ECO:0000313" key="10">
    <source>
        <dbReference type="Proteomes" id="UP001318040"/>
    </source>
</evidence>